<keyword evidence="4" id="KW-0689">Ribosomal protein</keyword>
<evidence type="ECO:0000259" key="3">
    <source>
        <dbReference type="PROSITE" id="PS51186"/>
    </source>
</evidence>
<sequence>MTEYRWDHLHTADVEAWAELTNTLARVDETEEHYSADDLAEELVETGFDARTDSVAVWDGERLVGYGQLRVSMLPDPQGRVRCTLSGGVHPDHRGRGLGRELMDRLERRAVELAAERHPGRPAYWRASGGVRDTASVRALLEHRGYSVVRWFNEMKRPLPGEPLATPAPAGVRLLRGDEADAEAVREAHNLAFRDHWGSAPQTPEAWRDFWGSRTARHHLSTVAVDGDGDGDESVLGYVLCSQWVERELYVGLVGTVPAARGRGVARAALAETIRRAGAAGEHDVVELGVDSASPTGATRLYDALGFSTARVSAAYQRDPA</sequence>
<dbReference type="InterPro" id="IPR016181">
    <property type="entry name" value="Acyl_CoA_acyltransferase"/>
</dbReference>
<evidence type="ECO:0000256" key="1">
    <source>
        <dbReference type="ARBA" id="ARBA00022679"/>
    </source>
</evidence>
<feature type="domain" description="N-acetyltransferase" evidence="3">
    <location>
        <begin position="172"/>
        <end position="321"/>
    </location>
</feature>
<dbReference type="Gene3D" id="3.40.630.30">
    <property type="match status" value="1"/>
</dbReference>
<reference evidence="4 5" key="1">
    <citation type="submission" date="2016-10" db="EMBL/GenBank/DDBJ databases">
        <authorList>
            <person name="de Groot N.N."/>
        </authorList>
    </citation>
    <scope>NUCLEOTIDE SEQUENCE [LARGE SCALE GENOMIC DNA]</scope>
    <source>
        <strain evidence="4 5">MON 2.2</strain>
    </source>
</reference>
<dbReference type="RefSeq" id="WP_157676987.1">
    <property type="nucleotide sequence ID" value="NZ_LT629688.1"/>
</dbReference>
<dbReference type="Proteomes" id="UP000198546">
    <property type="component" value="Chromosome i"/>
</dbReference>
<dbReference type="AlphaFoldDB" id="A0A1G6VB85"/>
<dbReference type="SUPFAM" id="SSF55729">
    <property type="entry name" value="Acyl-CoA N-acyltransferases (Nat)"/>
    <property type="match status" value="2"/>
</dbReference>
<dbReference type="InterPro" id="IPR050832">
    <property type="entry name" value="Bact_Acetyltransf"/>
</dbReference>
<dbReference type="GO" id="GO:0016747">
    <property type="term" value="F:acyltransferase activity, transferring groups other than amino-acyl groups"/>
    <property type="evidence" value="ECO:0007669"/>
    <property type="project" value="InterPro"/>
</dbReference>
<dbReference type="EMBL" id="LT629688">
    <property type="protein sequence ID" value="SDD50653.1"/>
    <property type="molecule type" value="Genomic_DNA"/>
</dbReference>
<protein>
    <submittedName>
        <fullName evidence="4">Ribosomal protein S18 acetylase RimI</fullName>
    </submittedName>
</protein>
<keyword evidence="5" id="KW-1185">Reference proteome</keyword>
<keyword evidence="4" id="KW-0687">Ribonucleoprotein</keyword>
<proteinExistence type="predicted"/>
<evidence type="ECO:0000256" key="2">
    <source>
        <dbReference type="ARBA" id="ARBA00023315"/>
    </source>
</evidence>
<keyword evidence="2" id="KW-0012">Acyltransferase</keyword>
<gene>
    <name evidence="4" type="ORF">SAMN04489747_1100</name>
</gene>
<name>A0A1G6VB85_9ACTN</name>
<dbReference type="STRING" id="675864.SAMN04489747_1100"/>
<dbReference type="GO" id="GO:0005840">
    <property type="term" value="C:ribosome"/>
    <property type="evidence" value="ECO:0007669"/>
    <property type="project" value="UniProtKB-KW"/>
</dbReference>
<dbReference type="PANTHER" id="PTHR43877:SF1">
    <property type="entry name" value="ACETYLTRANSFERASE"/>
    <property type="match status" value="1"/>
</dbReference>
<organism evidence="4 5">
    <name type="scientific">Auraticoccus monumenti</name>
    <dbReference type="NCBI Taxonomy" id="675864"/>
    <lineage>
        <taxon>Bacteria</taxon>
        <taxon>Bacillati</taxon>
        <taxon>Actinomycetota</taxon>
        <taxon>Actinomycetes</taxon>
        <taxon>Propionibacteriales</taxon>
        <taxon>Propionibacteriaceae</taxon>
        <taxon>Auraticoccus</taxon>
    </lineage>
</organism>
<dbReference type="PANTHER" id="PTHR43877">
    <property type="entry name" value="AMINOALKYLPHOSPHONATE N-ACETYLTRANSFERASE-RELATED-RELATED"/>
    <property type="match status" value="1"/>
</dbReference>
<dbReference type="OrthoDB" id="9799092at2"/>
<dbReference type="PROSITE" id="PS51186">
    <property type="entry name" value="GNAT"/>
    <property type="match status" value="2"/>
</dbReference>
<accession>A0A1G6VB85</accession>
<evidence type="ECO:0000313" key="4">
    <source>
        <dbReference type="EMBL" id="SDD50653.1"/>
    </source>
</evidence>
<keyword evidence="1" id="KW-0808">Transferase</keyword>
<dbReference type="InterPro" id="IPR000182">
    <property type="entry name" value="GNAT_dom"/>
</dbReference>
<dbReference type="CDD" id="cd04301">
    <property type="entry name" value="NAT_SF"/>
    <property type="match status" value="2"/>
</dbReference>
<evidence type="ECO:0000313" key="5">
    <source>
        <dbReference type="Proteomes" id="UP000198546"/>
    </source>
</evidence>
<feature type="domain" description="N-acetyltransferase" evidence="3">
    <location>
        <begin position="7"/>
        <end position="160"/>
    </location>
</feature>
<dbReference type="Pfam" id="PF00583">
    <property type="entry name" value="Acetyltransf_1"/>
    <property type="match status" value="2"/>
</dbReference>